<dbReference type="GO" id="GO:0005524">
    <property type="term" value="F:ATP binding"/>
    <property type="evidence" value="ECO:0007669"/>
    <property type="project" value="UniProtKB-UniRule"/>
</dbReference>
<evidence type="ECO:0000259" key="10">
    <source>
        <dbReference type="PROSITE" id="PS51198"/>
    </source>
</evidence>
<dbReference type="Proteomes" id="UP000002735">
    <property type="component" value="Chromosome"/>
</dbReference>
<dbReference type="EMBL" id="CP001655">
    <property type="protein sequence ID" value="ACT06081.1"/>
    <property type="molecule type" value="Genomic_DNA"/>
</dbReference>
<reference evidence="11 12" key="1">
    <citation type="submission" date="2009-06" db="EMBL/GenBank/DDBJ databases">
        <title>Complete sequence of Dickeya zeae Ech1591.</title>
        <authorList>
            <consortium name="US DOE Joint Genome Institute"/>
            <person name="Lucas S."/>
            <person name="Copeland A."/>
            <person name="Lapidus A."/>
            <person name="Glavina del Rio T."/>
            <person name="Tice H."/>
            <person name="Bruce D."/>
            <person name="Goodwin L."/>
            <person name="Pitluck S."/>
            <person name="Chertkov O."/>
            <person name="Brettin T."/>
            <person name="Detter J.C."/>
            <person name="Han C."/>
            <person name="Larimer F."/>
            <person name="Land M."/>
            <person name="Hauser L."/>
            <person name="Kyrpides N."/>
            <person name="Ovchinnikova G."/>
            <person name="Balakrishnan V."/>
            <person name="Glasner J."/>
            <person name="Perna N.T."/>
        </authorList>
    </citation>
    <scope>NUCLEOTIDE SEQUENCE [LARGE SCALE GENOMIC DNA]</scope>
    <source>
        <strain evidence="11 12">Ech1591</strain>
    </source>
</reference>
<dbReference type="KEGG" id="dze:Dd1591_1214"/>
<dbReference type="PANTHER" id="PTHR11070">
    <property type="entry name" value="UVRD / RECB / PCRA DNA HELICASE FAMILY MEMBER"/>
    <property type="match status" value="1"/>
</dbReference>
<dbReference type="OrthoDB" id="5298826at2"/>
<sequence length="685" mass="78796">MELKSTSLGKHLAQHPYNRVQLLNAGVNVSGDRHEYLIPFNQLLAIRCKKGLIWGELEFELPENKVVRLHGTEWQETQQFFRHLFKSWQSWSQGMSEVCKDVLQQLAEKITTQETVDGWFSRQTLMRVQQEIRSGFAALPLPLARLDEFEHCRDNYQRCLRWLEQGETLRQQANQLWTETTLVGHKAFFDTVESSPLNPSQCRAVVNGENAVLVLAGAGSGKTSVLVARAAWLLHRAEASPEQILLLAFGRQAADEMNGRIHERLHTDEVQAKTFHALALHIIQQCSRRAPVVSRLETDGAHRRTFLIQHWQQQCDEKKTQAKGWRQWLTEELEWTLPEGNFWQDATIASRLVGRLERWLGVMRMQGGTQSEMLALADDETRPLFQQRLRLMAPLLKAWKKALKDEGAVDFSGLIHQAVNYLDKGRFVSPWRHILVDEFQDISPQRARLLEALRRQSPESSLFAVGDDWQAIYRFSGAELTLTTAFEPHFGEGAQCVLDTTYRFNHRIGEIANRFIQQNPAQLKKVLNSLRDGDRKSVVLLPQEQLDALLDKMSGYVAAQARILVLARYHHLRPDVLDKAQTRWPHLNLHFMTIHASKGQQADYVIVLGLHEGRDGFPAPQRESVLEAVLLPRPEPFPDAEERRLLYVALTRARHQVWLMYDRDEPSVFVEDLHQLGVPMQRKPS</sequence>
<dbReference type="InterPro" id="IPR027417">
    <property type="entry name" value="P-loop_NTPase"/>
</dbReference>
<dbReference type="PANTHER" id="PTHR11070:SF63">
    <property type="entry name" value="DNA HELICASE IV"/>
    <property type="match status" value="1"/>
</dbReference>
<comment type="catalytic activity">
    <reaction evidence="8">
        <text>ATP + H2O = ADP + phosphate + H(+)</text>
        <dbReference type="Rhea" id="RHEA:13065"/>
        <dbReference type="ChEBI" id="CHEBI:15377"/>
        <dbReference type="ChEBI" id="CHEBI:15378"/>
        <dbReference type="ChEBI" id="CHEBI:30616"/>
        <dbReference type="ChEBI" id="CHEBI:43474"/>
        <dbReference type="ChEBI" id="CHEBI:456216"/>
        <dbReference type="EC" id="5.6.2.4"/>
    </reaction>
</comment>
<dbReference type="CDD" id="cd17932">
    <property type="entry name" value="DEXQc_UvrD"/>
    <property type="match status" value="1"/>
</dbReference>
<organism evidence="11 12">
    <name type="scientific">Dickeya chrysanthemi (strain Ech1591)</name>
    <name type="common">Dickeya zeae (strain Ech1591)</name>
    <dbReference type="NCBI Taxonomy" id="561229"/>
    <lineage>
        <taxon>Bacteria</taxon>
        <taxon>Pseudomonadati</taxon>
        <taxon>Pseudomonadota</taxon>
        <taxon>Gammaproteobacteria</taxon>
        <taxon>Enterobacterales</taxon>
        <taxon>Pectobacteriaceae</taxon>
        <taxon>Dickeya</taxon>
    </lineage>
</organism>
<name>C6CPM6_DICC1</name>
<feature type="domain" description="UvrD-like helicase ATP-binding" evidence="10">
    <location>
        <begin position="195"/>
        <end position="505"/>
    </location>
</feature>
<evidence type="ECO:0000256" key="3">
    <source>
        <dbReference type="ARBA" id="ARBA00022806"/>
    </source>
</evidence>
<dbReference type="AlphaFoldDB" id="C6CPM6"/>
<dbReference type="HOGENOM" id="CLU_006494_0_1_6"/>
<keyword evidence="3 9" id="KW-0347">Helicase</keyword>
<protein>
    <recommendedName>
        <fullName evidence="7">DNA 3'-5' helicase</fullName>
        <ecNumber evidence="7">5.6.2.4</ecNumber>
    </recommendedName>
</protein>
<keyword evidence="2 9" id="KW-0378">Hydrolase</keyword>
<dbReference type="SUPFAM" id="SSF52540">
    <property type="entry name" value="P-loop containing nucleoside triphosphate hydrolases"/>
    <property type="match status" value="1"/>
</dbReference>
<dbReference type="NCBIfam" id="NF008276">
    <property type="entry name" value="PRK11054.1"/>
    <property type="match status" value="1"/>
</dbReference>
<dbReference type="Pfam" id="PF00580">
    <property type="entry name" value="UvrD-helicase"/>
    <property type="match status" value="1"/>
</dbReference>
<evidence type="ECO:0000313" key="12">
    <source>
        <dbReference type="Proteomes" id="UP000002735"/>
    </source>
</evidence>
<dbReference type="InterPro" id="IPR014016">
    <property type="entry name" value="UvrD-like_ATP-bd"/>
</dbReference>
<accession>C6CPM6</accession>
<dbReference type="Gene3D" id="3.40.50.300">
    <property type="entry name" value="P-loop containing nucleotide triphosphate hydrolases"/>
    <property type="match status" value="3"/>
</dbReference>
<keyword evidence="4 9" id="KW-0067">ATP-binding</keyword>
<evidence type="ECO:0000256" key="4">
    <source>
        <dbReference type="ARBA" id="ARBA00022840"/>
    </source>
</evidence>
<dbReference type="GO" id="GO:0005829">
    <property type="term" value="C:cytosol"/>
    <property type="evidence" value="ECO:0007669"/>
    <property type="project" value="TreeGrafter"/>
</dbReference>
<keyword evidence="1 9" id="KW-0547">Nucleotide-binding</keyword>
<dbReference type="GO" id="GO:0000725">
    <property type="term" value="P:recombinational repair"/>
    <property type="evidence" value="ECO:0007669"/>
    <property type="project" value="TreeGrafter"/>
</dbReference>
<evidence type="ECO:0000256" key="2">
    <source>
        <dbReference type="ARBA" id="ARBA00022801"/>
    </source>
</evidence>
<evidence type="ECO:0000256" key="7">
    <source>
        <dbReference type="ARBA" id="ARBA00034808"/>
    </source>
</evidence>
<dbReference type="InterPro" id="IPR022161">
    <property type="entry name" value="Helicase_IV_N"/>
</dbReference>
<dbReference type="FunFam" id="3.40.50.300:FF:000975">
    <property type="entry name" value="DNA helicase"/>
    <property type="match status" value="1"/>
</dbReference>
<dbReference type="STRING" id="561229.Dd1591_1214"/>
<dbReference type="PROSITE" id="PS51198">
    <property type="entry name" value="UVRD_HELICASE_ATP_BIND"/>
    <property type="match status" value="1"/>
</dbReference>
<dbReference type="CDD" id="cd18807">
    <property type="entry name" value="SF1_C_UvrD"/>
    <property type="match status" value="1"/>
</dbReference>
<dbReference type="EC" id="5.6.2.4" evidence="7"/>
<evidence type="ECO:0000256" key="1">
    <source>
        <dbReference type="ARBA" id="ARBA00022741"/>
    </source>
</evidence>
<dbReference type="GeneID" id="45079332"/>
<feature type="binding site" evidence="9">
    <location>
        <begin position="216"/>
        <end position="223"/>
    </location>
    <ligand>
        <name>ATP</name>
        <dbReference type="ChEBI" id="CHEBI:30616"/>
    </ligand>
</feature>
<dbReference type="GO" id="GO:0016887">
    <property type="term" value="F:ATP hydrolysis activity"/>
    <property type="evidence" value="ECO:0007669"/>
    <property type="project" value="RHEA"/>
</dbReference>
<proteinExistence type="predicted"/>
<dbReference type="Pfam" id="PF12462">
    <property type="entry name" value="Helicase_IV_N"/>
    <property type="match status" value="1"/>
</dbReference>
<dbReference type="GO" id="GO:0043138">
    <property type="term" value="F:3'-5' DNA helicase activity"/>
    <property type="evidence" value="ECO:0007669"/>
    <property type="project" value="UniProtKB-EC"/>
</dbReference>
<evidence type="ECO:0000313" key="11">
    <source>
        <dbReference type="EMBL" id="ACT06081.1"/>
    </source>
</evidence>
<evidence type="ECO:0000256" key="8">
    <source>
        <dbReference type="ARBA" id="ARBA00048988"/>
    </source>
</evidence>
<gene>
    <name evidence="11" type="ordered locus">Dd1591_1214</name>
</gene>
<comment type="catalytic activity">
    <reaction evidence="6">
        <text>Couples ATP hydrolysis with the unwinding of duplex DNA by translocating in the 3'-5' direction.</text>
        <dbReference type="EC" id="5.6.2.4"/>
    </reaction>
</comment>
<evidence type="ECO:0000256" key="5">
    <source>
        <dbReference type="ARBA" id="ARBA00023235"/>
    </source>
</evidence>
<dbReference type="Pfam" id="PF13361">
    <property type="entry name" value="UvrD_C"/>
    <property type="match status" value="1"/>
</dbReference>
<evidence type="ECO:0000256" key="9">
    <source>
        <dbReference type="PROSITE-ProRule" id="PRU00560"/>
    </source>
</evidence>
<keyword evidence="5" id="KW-0413">Isomerase</keyword>
<dbReference type="eggNOG" id="COG0210">
    <property type="taxonomic scope" value="Bacteria"/>
</dbReference>
<dbReference type="InterPro" id="IPR014017">
    <property type="entry name" value="DNA_helicase_UvrD-like_C"/>
</dbReference>
<dbReference type="InterPro" id="IPR000212">
    <property type="entry name" value="DNA_helicase_UvrD/REP"/>
</dbReference>
<dbReference type="RefSeq" id="WP_012768958.1">
    <property type="nucleotide sequence ID" value="NC_012912.1"/>
</dbReference>
<dbReference type="GO" id="GO:0003677">
    <property type="term" value="F:DNA binding"/>
    <property type="evidence" value="ECO:0007669"/>
    <property type="project" value="InterPro"/>
</dbReference>
<evidence type="ECO:0000256" key="6">
    <source>
        <dbReference type="ARBA" id="ARBA00034617"/>
    </source>
</evidence>